<feature type="transmembrane region" description="Helical" evidence="1">
    <location>
        <begin position="6"/>
        <end position="31"/>
    </location>
</feature>
<evidence type="ECO:0000313" key="3">
    <source>
        <dbReference type="Proteomes" id="UP001301769"/>
    </source>
</evidence>
<gene>
    <name evidence="2" type="ORF">QBC37DRAFT_99978</name>
</gene>
<reference evidence="2" key="1">
    <citation type="journal article" date="2023" name="Mol. Phylogenet. Evol.">
        <title>Genome-scale phylogeny and comparative genomics of the fungal order Sordariales.</title>
        <authorList>
            <person name="Hensen N."/>
            <person name="Bonometti L."/>
            <person name="Westerberg I."/>
            <person name="Brannstrom I.O."/>
            <person name="Guillou S."/>
            <person name="Cros-Aarteil S."/>
            <person name="Calhoun S."/>
            <person name="Haridas S."/>
            <person name="Kuo A."/>
            <person name="Mondo S."/>
            <person name="Pangilinan J."/>
            <person name="Riley R."/>
            <person name="LaButti K."/>
            <person name="Andreopoulos B."/>
            <person name="Lipzen A."/>
            <person name="Chen C."/>
            <person name="Yan M."/>
            <person name="Daum C."/>
            <person name="Ng V."/>
            <person name="Clum A."/>
            <person name="Steindorff A."/>
            <person name="Ohm R.A."/>
            <person name="Martin F."/>
            <person name="Silar P."/>
            <person name="Natvig D.O."/>
            <person name="Lalanne C."/>
            <person name="Gautier V."/>
            <person name="Ament-Velasquez S.L."/>
            <person name="Kruys A."/>
            <person name="Hutchinson M.I."/>
            <person name="Powell A.J."/>
            <person name="Barry K."/>
            <person name="Miller A.N."/>
            <person name="Grigoriev I.V."/>
            <person name="Debuchy R."/>
            <person name="Gladieux P."/>
            <person name="Hiltunen Thoren M."/>
            <person name="Johannesson H."/>
        </authorList>
    </citation>
    <scope>NUCLEOTIDE SEQUENCE</scope>
    <source>
        <strain evidence="2">PSN293</strain>
    </source>
</reference>
<keyword evidence="3" id="KW-1185">Reference proteome</keyword>
<dbReference type="EMBL" id="MU858313">
    <property type="protein sequence ID" value="KAK4207193.1"/>
    <property type="molecule type" value="Genomic_DNA"/>
</dbReference>
<proteinExistence type="predicted"/>
<keyword evidence="1" id="KW-1133">Transmembrane helix</keyword>
<comment type="caution">
    <text evidence="2">The sequence shown here is derived from an EMBL/GenBank/DDBJ whole genome shotgun (WGS) entry which is preliminary data.</text>
</comment>
<name>A0AAN6XV65_9PEZI</name>
<evidence type="ECO:0000313" key="2">
    <source>
        <dbReference type="EMBL" id="KAK4207193.1"/>
    </source>
</evidence>
<keyword evidence="1" id="KW-0812">Transmembrane</keyword>
<sequence length="97" mass="10670">MRNTLSLTFCVSFSLRINLCFCFLALVLRFLARTLIQLMIWGWIGRSIVVVTSTVKFGQESGGQLAEAWTLFDGACLSFLFWGGGTDPLDDAGKLGV</sequence>
<protein>
    <submittedName>
        <fullName evidence="2">Uncharacterized protein</fullName>
    </submittedName>
</protein>
<evidence type="ECO:0000256" key="1">
    <source>
        <dbReference type="SAM" id="Phobius"/>
    </source>
</evidence>
<dbReference type="Proteomes" id="UP001301769">
    <property type="component" value="Unassembled WGS sequence"/>
</dbReference>
<dbReference type="AlphaFoldDB" id="A0AAN6XV65"/>
<reference evidence="2" key="2">
    <citation type="submission" date="2023-05" db="EMBL/GenBank/DDBJ databases">
        <authorList>
            <consortium name="Lawrence Berkeley National Laboratory"/>
            <person name="Steindorff A."/>
            <person name="Hensen N."/>
            <person name="Bonometti L."/>
            <person name="Westerberg I."/>
            <person name="Brannstrom I.O."/>
            <person name="Guillou S."/>
            <person name="Cros-Aarteil S."/>
            <person name="Calhoun S."/>
            <person name="Haridas S."/>
            <person name="Kuo A."/>
            <person name="Mondo S."/>
            <person name="Pangilinan J."/>
            <person name="Riley R."/>
            <person name="Labutti K."/>
            <person name="Andreopoulos B."/>
            <person name="Lipzen A."/>
            <person name="Chen C."/>
            <person name="Yanf M."/>
            <person name="Daum C."/>
            <person name="Ng V."/>
            <person name="Clum A."/>
            <person name="Ohm R."/>
            <person name="Martin F."/>
            <person name="Silar P."/>
            <person name="Natvig D."/>
            <person name="Lalanne C."/>
            <person name="Gautier V."/>
            <person name="Ament-Velasquez S.L."/>
            <person name="Kruys A."/>
            <person name="Hutchinson M.I."/>
            <person name="Powell A.J."/>
            <person name="Barry K."/>
            <person name="Miller A.N."/>
            <person name="Grigoriev I.V."/>
            <person name="Debuchy R."/>
            <person name="Gladieux P."/>
            <person name="Thoren M.H."/>
            <person name="Johannesson H."/>
        </authorList>
    </citation>
    <scope>NUCLEOTIDE SEQUENCE</scope>
    <source>
        <strain evidence="2">PSN293</strain>
    </source>
</reference>
<organism evidence="2 3">
    <name type="scientific">Rhypophila decipiens</name>
    <dbReference type="NCBI Taxonomy" id="261697"/>
    <lineage>
        <taxon>Eukaryota</taxon>
        <taxon>Fungi</taxon>
        <taxon>Dikarya</taxon>
        <taxon>Ascomycota</taxon>
        <taxon>Pezizomycotina</taxon>
        <taxon>Sordariomycetes</taxon>
        <taxon>Sordariomycetidae</taxon>
        <taxon>Sordariales</taxon>
        <taxon>Naviculisporaceae</taxon>
        <taxon>Rhypophila</taxon>
    </lineage>
</organism>
<keyword evidence="1" id="KW-0472">Membrane</keyword>
<accession>A0AAN6XV65</accession>